<accession>A0ABC9HJD1</accession>
<organism evidence="2 3">
    <name type="scientific">Fasciola hepatica</name>
    <name type="common">Liver fluke</name>
    <dbReference type="NCBI Taxonomy" id="6192"/>
    <lineage>
        <taxon>Eukaryota</taxon>
        <taxon>Metazoa</taxon>
        <taxon>Spiralia</taxon>
        <taxon>Lophotrochozoa</taxon>
        <taxon>Platyhelminthes</taxon>
        <taxon>Trematoda</taxon>
        <taxon>Digenea</taxon>
        <taxon>Plagiorchiida</taxon>
        <taxon>Echinostomata</taxon>
        <taxon>Echinostomatoidea</taxon>
        <taxon>Fasciolidae</taxon>
        <taxon>Fasciola</taxon>
    </lineage>
</organism>
<feature type="signal peptide" evidence="1">
    <location>
        <begin position="1"/>
        <end position="20"/>
    </location>
</feature>
<dbReference type="Proteomes" id="UP001189180">
    <property type="component" value="Unassembled WGS sequence"/>
</dbReference>
<evidence type="ECO:0000256" key="1">
    <source>
        <dbReference type="SAM" id="SignalP"/>
    </source>
</evidence>
<gene>
    <name evidence="2" type="ORF">FHB240107_LOCUS14584</name>
</gene>
<keyword evidence="3" id="KW-1185">Reference proteome</keyword>
<feature type="chain" id="PRO_5044791447" description="Secreted protein" evidence="1">
    <location>
        <begin position="21"/>
        <end position="113"/>
    </location>
</feature>
<evidence type="ECO:0000313" key="3">
    <source>
        <dbReference type="Proteomes" id="UP001189180"/>
    </source>
</evidence>
<comment type="caution">
    <text evidence="2">The sequence shown here is derived from an EMBL/GenBank/DDBJ whole genome shotgun (WGS) entry which is preliminary data.</text>
</comment>
<keyword evidence="1" id="KW-0732">Signal</keyword>
<proteinExistence type="predicted"/>
<dbReference type="AlphaFoldDB" id="A0ABC9HJD1"/>
<protein>
    <recommendedName>
        <fullName evidence="4">Secreted protein</fullName>
    </recommendedName>
</protein>
<sequence length="113" mass="13049">MCERIIVVCILLFLGDLARAHFMVPSKTIQIGPKENQKTPAWATSLWREGNRWFGNAQKNPAEQEKLVEADEEPEPIHSQLERIEMQRTIYTKITNNHVPVPRPIESASVHHR</sequence>
<evidence type="ECO:0008006" key="4">
    <source>
        <dbReference type="Google" id="ProtNLM"/>
    </source>
</evidence>
<dbReference type="EMBL" id="CANUEZ050000251">
    <property type="protein sequence ID" value="CAM0512759.1"/>
    <property type="molecule type" value="Genomic_DNA"/>
</dbReference>
<evidence type="ECO:0000313" key="2">
    <source>
        <dbReference type="EMBL" id="CAM0512759.1"/>
    </source>
</evidence>
<reference evidence="2 3" key="1">
    <citation type="submission" date="2024-08" db="EMBL/GenBank/DDBJ databases">
        <authorList>
            <person name="Paterson S."/>
        </authorList>
    </citation>
    <scope>NUCLEOTIDE SEQUENCE [LARGE SCALE GENOMIC DNA]</scope>
</reference>
<name>A0ABC9HJD1_FASHE</name>